<name>A0A173U6R2_9FIRM</name>
<dbReference type="AlphaFoldDB" id="A0A173U6R2"/>
<evidence type="ECO:0000313" key="2">
    <source>
        <dbReference type="EMBL" id="CUN09198.1"/>
    </source>
</evidence>
<protein>
    <submittedName>
        <fullName evidence="2">Uncharacterized protein</fullName>
    </submittedName>
</protein>
<evidence type="ECO:0000313" key="3">
    <source>
        <dbReference type="Proteomes" id="UP000095495"/>
    </source>
</evidence>
<dbReference type="EMBL" id="CYXV01000012">
    <property type="protein sequence ID" value="CUN09198.1"/>
    <property type="molecule type" value="Genomic_DNA"/>
</dbReference>
<gene>
    <name evidence="2" type="ORF">ERS852420_02645</name>
</gene>
<dbReference type="Proteomes" id="UP000095495">
    <property type="component" value="Unassembled WGS sequence"/>
</dbReference>
<reference evidence="2 3" key="1">
    <citation type="submission" date="2015-09" db="EMBL/GenBank/DDBJ databases">
        <authorList>
            <consortium name="Pathogen Informatics"/>
        </authorList>
    </citation>
    <scope>NUCLEOTIDE SEQUENCE [LARGE SCALE GENOMIC DNA]</scope>
    <source>
        <strain evidence="2 3">2789STDY5608863</strain>
    </source>
</reference>
<organism evidence="2 3">
    <name type="scientific">Roseburia faecis</name>
    <dbReference type="NCBI Taxonomy" id="301302"/>
    <lineage>
        <taxon>Bacteria</taxon>
        <taxon>Bacillati</taxon>
        <taxon>Bacillota</taxon>
        <taxon>Clostridia</taxon>
        <taxon>Lachnospirales</taxon>
        <taxon>Lachnospiraceae</taxon>
        <taxon>Roseburia</taxon>
    </lineage>
</organism>
<accession>A0A173U6R2</accession>
<feature type="coiled-coil region" evidence="1">
    <location>
        <begin position="28"/>
        <end position="55"/>
    </location>
</feature>
<dbReference type="RefSeq" id="WP_055263486.1">
    <property type="nucleotide sequence ID" value="NZ_CYXV01000012.1"/>
</dbReference>
<keyword evidence="1" id="KW-0175">Coiled coil</keyword>
<proteinExistence type="predicted"/>
<evidence type="ECO:0000256" key="1">
    <source>
        <dbReference type="SAM" id="Coils"/>
    </source>
</evidence>
<sequence length="421" mass="49081">MKEFENLVSIQELQQQINASKLFSIFLSKEQRKQRKEIEEQLNSLLNQMRLFSERFSPLGWCMYDSMSVPLIEKANQVYETGGAEAAEHILIDYYKGEVKDRIHQIHHKSKELLLRYELIKNAFEEHFAERYYASVPLFLIIVDGAVNDFTKSKGLFAEGTEVTAWDCLVGCNDSLENIKNVFNKGRGKTNSEEIRMPYRNGILHGRDLNYGNEYVSCKCVALLFAVAEWMAMKNNEDKRKEKYQKEHEEISLTQTIKRYNQVQKDKQEIQEWKKKYVVVGKDIPECGTVEDYENYQYIVPVIHFLQYWKNKNYGILGMVLKNMFSYETSEKKRAGEARKLFENKTLNTYKLLEIEERGCGMSKVVVNVTWGSNGEEKNGDLVLGVSYVSLNQGAKETALPWKNNGEWVIYPWDVSALYKE</sequence>